<protein>
    <submittedName>
        <fullName evidence="5">DNA-binding protein</fullName>
    </submittedName>
</protein>
<reference evidence="5 6" key="1">
    <citation type="submission" date="2014-08" db="EMBL/GenBank/DDBJ databases">
        <title>Porphyromonas gingivicanis strain:COT-022_OH1391 Genome sequencing.</title>
        <authorList>
            <person name="Wallis C."/>
            <person name="Deusch O."/>
            <person name="O'Flynn C."/>
            <person name="Davis I."/>
            <person name="Jospin G."/>
            <person name="Darling A.E."/>
            <person name="Coil D.A."/>
            <person name="Alexiev A."/>
            <person name="Horsfall A."/>
            <person name="Kirkwood N."/>
            <person name="Harris S."/>
            <person name="Eisen J.A."/>
        </authorList>
    </citation>
    <scope>NUCLEOTIDE SEQUENCE [LARGE SCALE GENOMIC DNA]</scope>
    <source>
        <strain evidence="6">COT-022 OH1391</strain>
    </source>
</reference>
<dbReference type="GO" id="GO:0030527">
    <property type="term" value="F:structural constituent of chromatin"/>
    <property type="evidence" value="ECO:0007669"/>
    <property type="project" value="InterPro"/>
</dbReference>
<dbReference type="OrthoDB" id="9799835at2"/>
<sequence length="88" mass="9608">MNKTEFIAAIAEKAGITKVESQKVVAAYTEVIKEQMLKGEKVAILGFGTFSVTERQARTGINPQTKKPITIPARKSVKFKPGTELSLD</sequence>
<accession>A0A0A2G4J3</accession>
<evidence type="ECO:0000313" key="6">
    <source>
        <dbReference type="Proteomes" id="UP000030134"/>
    </source>
</evidence>
<evidence type="ECO:0000256" key="4">
    <source>
        <dbReference type="RuleBase" id="RU003939"/>
    </source>
</evidence>
<dbReference type="GO" id="GO:0003677">
    <property type="term" value="F:DNA binding"/>
    <property type="evidence" value="ECO:0007669"/>
    <property type="project" value="UniProtKB-KW"/>
</dbReference>
<dbReference type="PRINTS" id="PR01727">
    <property type="entry name" value="DNABINDINGHU"/>
</dbReference>
<dbReference type="GO" id="GO:0005829">
    <property type="term" value="C:cytosol"/>
    <property type="evidence" value="ECO:0007669"/>
    <property type="project" value="TreeGrafter"/>
</dbReference>
<comment type="similarity">
    <text evidence="1 4">Belongs to the bacterial histone-like protein family.</text>
</comment>
<organism evidence="5 6">
    <name type="scientific">Porphyromonas gingivicanis</name>
    <dbReference type="NCBI Taxonomy" id="266762"/>
    <lineage>
        <taxon>Bacteria</taxon>
        <taxon>Pseudomonadati</taxon>
        <taxon>Bacteroidota</taxon>
        <taxon>Bacteroidia</taxon>
        <taxon>Bacteroidales</taxon>
        <taxon>Porphyromonadaceae</taxon>
        <taxon>Porphyromonas</taxon>
    </lineage>
</organism>
<dbReference type="PANTHER" id="PTHR33175">
    <property type="entry name" value="DNA-BINDING PROTEIN HU"/>
    <property type="match status" value="1"/>
</dbReference>
<keyword evidence="2" id="KW-0226">DNA condensation</keyword>
<evidence type="ECO:0000256" key="1">
    <source>
        <dbReference type="ARBA" id="ARBA00010529"/>
    </source>
</evidence>
<proteinExistence type="inferred from homology"/>
<dbReference type="Proteomes" id="UP000030134">
    <property type="component" value="Unassembled WGS sequence"/>
</dbReference>
<comment type="caution">
    <text evidence="5">The sequence shown here is derived from an EMBL/GenBank/DDBJ whole genome shotgun (WGS) entry which is preliminary data.</text>
</comment>
<dbReference type="eggNOG" id="COG0776">
    <property type="taxonomic scope" value="Bacteria"/>
</dbReference>
<dbReference type="InterPro" id="IPR010992">
    <property type="entry name" value="IHF-like_DNA-bd_dom_sf"/>
</dbReference>
<dbReference type="PANTHER" id="PTHR33175:SF3">
    <property type="entry name" value="DNA-BINDING PROTEIN HU-BETA"/>
    <property type="match status" value="1"/>
</dbReference>
<dbReference type="SUPFAM" id="SSF47729">
    <property type="entry name" value="IHF-like DNA-binding proteins"/>
    <property type="match status" value="1"/>
</dbReference>
<dbReference type="Pfam" id="PF00216">
    <property type="entry name" value="Bac_DNA_binding"/>
    <property type="match status" value="1"/>
</dbReference>
<dbReference type="GO" id="GO:0030261">
    <property type="term" value="P:chromosome condensation"/>
    <property type="evidence" value="ECO:0007669"/>
    <property type="project" value="UniProtKB-KW"/>
</dbReference>
<dbReference type="SMART" id="SM00411">
    <property type="entry name" value="BHL"/>
    <property type="match status" value="1"/>
</dbReference>
<dbReference type="Gene3D" id="4.10.520.10">
    <property type="entry name" value="IHF-like DNA-binding proteins"/>
    <property type="match status" value="1"/>
</dbReference>
<name>A0A0A2G4J3_9PORP</name>
<evidence type="ECO:0000256" key="2">
    <source>
        <dbReference type="ARBA" id="ARBA00023067"/>
    </source>
</evidence>
<evidence type="ECO:0000256" key="3">
    <source>
        <dbReference type="ARBA" id="ARBA00023125"/>
    </source>
</evidence>
<evidence type="ECO:0000313" key="5">
    <source>
        <dbReference type="EMBL" id="KGN98181.1"/>
    </source>
</evidence>
<dbReference type="InterPro" id="IPR020816">
    <property type="entry name" value="Histone-like_DNA-bd_CS"/>
</dbReference>
<dbReference type="InterPro" id="IPR000119">
    <property type="entry name" value="Hist_DNA-bd"/>
</dbReference>
<keyword evidence="3 5" id="KW-0238">DNA-binding</keyword>
<dbReference type="CDD" id="cd13831">
    <property type="entry name" value="HU"/>
    <property type="match status" value="1"/>
</dbReference>
<dbReference type="PROSITE" id="PS00045">
    <property type="entry name" value="HISTONE_LIKE"/>
    <property type="match status" value="1"/>
</dbReference>
<dbReference type="EMBL" id="JQZW01000008">
    <property type="protein sequence ID" value="KGN98181.1"/>
    <property type="molecule type" value="Genomic_DNA"/>
</dbReference>
<keyword evidence="6" id="KW-1185">Reference proteome</keyword>
<dbReference type="AlphaFoldDB" id="A0A0A2G4J3"/>
<gene>
    <name evidence="5" type="ORF">HQ36_04535</name>
</gene>